<accession>A0A0K0G0J9</accession>
<evidence type="ECO:0000313" key="1">
    <source>
        <dbReference type="Proteomes" id="UP000035680"/>
    </source>
</evidence>
<keyword evidence="1" id="KW-1185">Reference proteome</keyword>
<organism evidence="1 2">
    <name type="scientific">Strongyloides venezuelensis</name>
    <name type="common">Threadworm</name>
    <dbReference type="NCBI Taxonomy" id="75913"/>
    <lineage>
        <taxon>Eukaryota</taxon>
        <taxon>Metazoa</taxon>
        <taxon>Ecdysozoa</taxon>
        <taxon>Nematoda</taxon>
        <taxon>Chromadorea</taxon>
        <taxon>Rhabditida</taxon>
        <taxon>Tylenchina</taxon>
        <taxon>Panagrolaimomorpha</taxon>
        <taxon>Strongyloidoidea</taxon>
        <taxon>Strongyloididae</taxon>
        <taxon>Strongyloides</taxon>
    </lineage>
</organism>
<reference evidence="1" key="1">
    <citation type="submission" date="2014-07" db="EMBL/GenBank/DDBJ databases">
        <authorList>
            <person name="Martin A.A"/>
            <person name="De Silva N."/>
        </authorList>
    </citation>
    <scope>NUCLEOTIDE SEQUENCE</scope>
</reference>
<sequence length="150" mass="17359">MPSFWRKSWKGSIISSVPPNSNEPISGGGGSEFPLHNDDIEFIDGSPSRLSKENRRSFNLFHSTKDDIILNSFNRFFKKRNSYQNIEAFSGAQLPRSDLVKRRKPKMNGNTSKFHKINSKLIGILIWLTSKNNVYIKWECTKIYTLKIIY</sequence>
<dbReference type="AlphaFoldDB" id="A0A0K0G0J9"/>
<protein>
    <submittedName>
        <fullName evidence="2">Uncharacterized protein</fullName>
    </submittedName>
</protein>
<reference evidence="2" key="2">
    <citation type="submission" date="2015-08" db="UniProtKB">
        <authorList>
            <consortium name="WormBaseParasite"/>
        </authorList>
    </citation>
    <scope>IDENTIFICATION</scope>
</reference>
<dbReference type="Proteomes" id="UP000035680">
    <property type="component" value="Unassembled WGS sequence"/>
</dbReference>
<name>A0A0K0G0J9_STRVS</name>
<dbReference type="WBParaSite" id="SVE_1823400.1">
    <property type="protein sequence ID" value="SVE_1823400.1"/>
    <property type="gene ID" value="SVE_1823400"/>
</dbReference>
<evidence type="ECO:0000313" key="2">
    <source>
        <dbReference type="WBParaSite" id="SVE_1823400.1"/>
    </source>
</evidence>
<proteinExistence type="predicted"/>